<keyword evidence="9" id="KW-1185">Reference proteome</keyword>
<dbReference type="NCBIfam" id="TIGR00222">
    <property type="entry name" value="panB"/>
    <property type="match status" value="1"/>
</dbReference>
<dbReference type="CDD" id="cd06557">
    <property type="entry name" value="KPHMT-like"/>
    <property type="match status" value="1"/>
</dbReference>
<organism evidence="8 9">
    <name type="scientific">Rhizopogon vesiculosus</name>
    <dbReference type="NCBI Taxonomy" id="180088"/>
    <lineage>
        <taxon>Eukaryota</taxon>
        <taxon>Fungi</taxon>
        <taxon>Dikarya</taxon>
        <taxon>Basidiomycota</taxon>
        <taxon>Agaricomycotina</taxon>
        <taxon>Agaricomycetes</taxon>
        <taxon>Agaricomycetidae</taxon>
        <taxon>Boletales</taxon>
        <taxon>Suillineae</taxon>
        <taxon>Rhizopogonaceae</taxon>
        <taxon>Rhizopogon</taxon>
    </lineage>
</organism>
<dbReference type="HAMAP" id="MF_00156">
    <property type="entry name" value="PanB"/>
    <property type="match status" value="1"/>
</dbReference>
<keyword evidence="6" id="KW-0566">Pantothenate biosynthesis</keyword>
<evidence type="ECO:0000256" key="6">
    <source>
        <dbReference type="RuleBase" id="RU362100"/>
    </source>
</evidence>
<dbReference type="Pfam" id="PF02548">
    <property type="entry name" value="Pantoate_transf"/>
    <property type="match status" value="1"/>
</dbReference>
<dbReference type="PANTHER" id="PTHR20881:SF0">
    <property type="entry name" value="3-METHYL-2-OXOBUTANOATE HYDROXYMETHYLTRANSFERASE"/>
    <property type="match status" value="1"/>
</dbReference>
<dbReference type="InterPro" id="IPR003700">
    <property type="entry name" value="Pantoate_hydroxy_MeTrfase"/>
</dbReference>
<evidence type="ECO:0000313" key="8">
    <source>
        <dbReference type="EMBL" id="OJA15024.1"/>
    </source>
</evidence>
<evidence type="ECO:0000256" key="2">
    <source>
        <dbReference type="ARBA" id="ARBA00008676"/>
    </source>
</evidence>
<evidence type="ECO:0000256" key="4">
    <source>
        <dbReference type="ARBA" id="ARBA00022679"/>
    </source>
</evidence>
<evidence type="ECO:0000256" key="1">
    <source>
        <dbReference type="ARBA" id="ARBA00005033"/>
    </source>
</evidence>
<comment type="catalytic activity">
    <reaction evidence="5 6">
        <text>(6R)-5,10-methylene-5,6,7,8-tetrahydrofolate + 3-methyl-2-oxobutanoate + H2O = 2-dehydropantoate + (6S)-5,6,7,8-tetrahydrofolate</text>
        <dbReference type="Rhea" id="RHEA:11824"/>
        <dbReference type="ChEBI" id="CHEBI:11561"/>
        <dbReference type="ChEBI" id="CHEBI:11851"/>
        <dbReference type="ChEBI" id="CHEBI:15377"/>
        <dbReference type="ChEBI" id="CHEBI:15636"/>
        <dbReference type="ChEBI" id="CHEBI:57453"/>
        <dbReference type="EC" id="2.1.2.11"/>
    </reaction>
</comment>
<dbReference type="InterPro" id="IPR040442">
    <property type="entry name" value="Pyrv_kinase-like_dom_sf"/>
</dbReference>
<proteinExistence type="inferred from homology"/>
<accession>A0A1J8QNN2</accession>
<evidence type="ECO:0000313" key="9">
    <source>
        <dbReference type="Proteomes" id="UP000183567"/>
    </source>
</evidence>
<reference evidence="8 9" key="1">
    <citation type="submission" date="2016-03" db="EMBL/GenBank/DDBJ databases">
        <title>Comparative genomics of the ectomycorrhizal sister species Rhizopogon vinicolor and Rhizopogon vesiculosus (Basidiomycota: Boletales) reveals a divergence of the mating type B locus.</title>
        <authorList>
            <person name="Mujic A.B."/>
            <person name="Kuo A."/>
            <person name="Tritt A."/>
            <person name="Lipzen A."/>
            <person name="Chen C."/>
            <person name="Johnson J."/>
            <person name="Sharma A."/>
            <person name="Barry K."/>
            <person name="Grigoriev I.V."/>
            <person name="Spatafora J.W."/>
        </authorList>
    </citation>
    <scope>NUCLEOTIDE SEQUENCE [LARGE SCALE GENOMIC DNA]</scope>
    <source>
        <strain evidence="8 9">AM-OR11-056</strain>
    </source>
</reference>
<gene>
    <name evidence="8" type="ORF">AZE42_05237</name>
</gene>
<feature type="region of interest" description="Disordered" evidence="7">
    <location>
        <begin position="34"/>
        <end position="56"/>
    </location>
</feature>
<evidence type="ECO:0000256" key="7">
    <source>
        <dbReference type="SAM" id="MobiDB-lite"/>
    </source>
</evidence>
<dbReference type="SUPFAM" id="SSF51621">
    <property type="entry name" value="Phosphoenolpyruvate/pyruvate domain"/>
    <property type="match status" value="1"/>
</dbReference>
<dbReference type="OrthoDB" id="425211at2759"/>
<evidence type="ECO:0000256" key="5">
    <source>
        <dbReference type="ARBA" id="ARBA00049172"/>
    </source>
</evidence>
<comment type="pathway">
    <text evidence="1 6">Cofactor biosynthesis; (R)-pantothenate biosynthesis; (R)-pantoate from 3-methyl-2-oxobutanoate: step 1/2.</text>
</comment>
<dbReference type="GO" id="GO:0000287">
    <property type="term" value="F:magnesium ion binding"/>
    <property type="evidence" value="ECO:0007669"/>
    <property type="project" value="TreeGrafter"/>
</dbReference>
<dbReference type="GO" id="GO:0003864">
    <property type="term" value="F:3-methyl-2-oxobutanoate hydroxymethyltransferase activity"/>
    <property type="evidence" value="ECO:0007669"/>
    <property type="project" value="UniProtKB-EC"/>
</dbReference>
<dbReference type="UniPathway" id="UPA00028">
    <property type="reaction ID" value="UER00003"/>
</dbReference>
<comment type="function">
    <text evidence="6">Catalyzes the reversible reaction in which hydroxymethyl group from 5,10-methylenetetrahydrofolate is transferred onto alpha-ketoisovalerate to form ketopantoate.</text>
</comment>
<dbReference type="Proteomes" id="UP000183567">
    <property type="component" value="Unassembled WGS sequence"/>
</dbReference>
<protein>
    <recommendedName>
        <fullName evidence="3 6">3-methyl-2-oxobutanoate hydroxymethyltransferase</fullName>
        <ecNumber evidence="3 6">2.1.2.11</ecNumber>
    </recommendedName>
</protein>
<evidence type="ECO:0000256" key="3">
    <source>
        <dbReference type="ARBA" id="ARBA00012618"/>
    </source>
</evidence>
<dbReference type="GO" id="GO:0005739">
    <property type="term" value="C:mitochondrion"/>
    <property type="evidence" value="ECO:0007669"/>
    <property type="project" value="TreeGrafter"/>
</dbReference>
<comment type="similarity">
    <text evidence="2 6">Belongs to the PanB family.</text>
</comment>
<dbReference type="GO" id="GO:0015940">
    <property type="term" value="P:pantothenate biosynthetic process"/>
    <property type="evidence" value="ECO:0007669"/>
    <property type="project" value="UniProtKB-UniPathway"/>
</dbReference>
<sequence>MHKLTFFPGSRSVRAVSVANPSRRCMSVRPLKYEHLPNMSGESSPQKPTSPPPRKKVTIASLHALRQERTPITVLTAYDYPTARAASTNGIDITLVGDSLAQVCLGYSSTTSLTLDEMLHHCRAVARGSSAPFLVADMPFGSYYAGQEDTIRAAVRMLQEGNVEAVKLEGGSEISARVKALTSIGIPVMAHVGLLPQRHTALSGYRVQGRTAESARSILHSALALEEAGAFSIVLEAIPASLAAYITSRLKVPTIGIGAGPGCSGQVLVWDDVMGTWAGHKAKFVRRFGDVKSEVERGVKAYTNAVRDGSFPHHEKEGYVMDDGEIEKLLEMEGDREWLWNPPKLFN</sequence>
<comment type="caution">
    <text evidence="8">The sequence shown here is derived from an EMBL/GenBank/DDBJ whole genome shotgun (WGS) entry which is preliminary data.</text>
</comment>
<dbReference type="NCBIfam" id="NF001452">
    <property type="entry name" value="PRK00311.1"/>
    <property type="match status" value="1"/>
</dbReference>
<dbReference type="PANTHER" id="PTHR20881">
    <property type="entry name" value="3-METHYL-2-OXOBUTANOATE HYDROXYMETHYLTRANSFERASE"/>
    <property type="match status" value="1"/>
</dbReference>
<name>A0A1J8QNN2_9AGAM</name>
<dbReference type="EC" id="2.1.2.11" evidence="3 6"/>
<dbReference type="EMBL" id="LVVM01003390">
    <property type="protein sequence ID" value="OJA15024.1"/>
    <property type="molecule type" value="Genomic_DNA"/>
</dbReference>
<dbReference type="AlphaFoldDB" id="A0A1J8QNN2"/>
<dbReference type="InterPro" id="IPR015813">
    <property type="entry name" value="Pyrv/PenolPyrv_kinase-like_dom"/>
</dbReference>
<dbReference type="Gene3D" id="3.20.20.60">
    <property type="entry name" value="Phosphoenolpyruvate-binding domains"/>
    <property type="match status" value="1"/>
</dbReference>
<keyword evidence="4 6" id="KW-0808">Transferase</keyword>
<dbReference type="STRING" id="180088.A0A1J8QNN2"/>
<dbReference type="FunFam" id="3.20.20.60:FF:000003">
    <property type="entry name" value="3-methyl-2-oxobutanoate hydroxymethyltransferase"/>
    <property type="match status" value="1"/>
</dbReference>